<evidence type="ECO:0000313" key="6">
    <source>
        <dbReference type="EMBL" id="RZS72254.1"/>
    </source>
</evidence>
<dbReference type="GO" id="GO:0006310">
    <property type="term" value="P:DNA recombination"/>
    <property type="evidence" value="ECO:0007669"/>
    <property type="project" value="UniProtKB-KW"/>
</dbReference>
<feature type="coiled-coil region" evidence="5">
    <location>
        <begin position="46"/>
        <end position="91"/>
    </location>
</feature>
<dbReference type="EMBL" id="SGXA01000002">
    <property type="protein sequence ID" value="RZS72254.1"/>
    <property type="molecule type" value="Genomic_DNA"/>
</dbReference>
<accession>A0A4Q7MW39</accession>
<comment type="function">
    <text evidence="1">Involved in DNA recombination.</text>
</comment>
<dbReference type="Proteomes" id="UP000293874">
    <property type="component" value="Unassembled WGS sequence"/>
</dbReference>
<dbReference type="AlphaFoldDB" id="A0A4Q7MW39"/>
<gene>
    <name evidence="6" type="ORF">EV199_4170</name>
</gene>
<comment type="caution">
    <text evidence="6">The sequence shown here is derived from an EMBL/GenBank/DDBJ whole genome shotgun (WGS) entry which is preliminary data.</text>
</comment>
<evidence type="ECO:0000313" key="7">
    <source>
        <dbReference type="Proteomes" id="UP000293874"/>
    </source>
</evidence>
<dbReference type="PANTHER" id="PTHR30563">
    <property type="entry name" value="DNA RECOMBINATION PROTEIN RMUC"/>
    <property type="match status" value="1"/>
</dbReference>
<reference evidence="6 7" key="1">
    <citation type="submission" date="2019-02" db="EMBL/GenBank/DDBJ databases">
        <title>Genomic Encyclopedia of Type Strains, Phase IV (KMG-IV): sequencing the most valuable type-strain genomes for metagenomic binning, comparative biology and taxonomic classification.</title>
        <authorList>
            <person name="Goeker M."/>
        </authorList>
    </citation>
    <scope>NUCLEOTIDE SEQUENCE [LARGE SCALE GENOMIC DNA]</scope>
    <source>
        <strain evidence="6 7">DSM 18116</strain>
    </source>
</reference>
<evidence type="ECO:0000256" key="1">
    <source>
        <dbReference type="ARBA" id="ARBA00003416"/>
    </source>
</evidence>
<proteinExistence type="inferred from homology"/>
<keyword evidence="4" id="KW-0233">DNA recombination</keyword>
<sequence length="465" mass="52300">MNLLILGGALVVVVISCILTYFITKNKATSQIAVLSTRLNTEQELHRAANQQLLQANISINELNDKLNQRRDEATRLAAEQKELQRRLTEQQAFMDRSAETMKASFHALSAEVLKHNNESFVTLAKTTLETQVTEAKGDLEKKQQAIDALVKPLADSLGKFDHKIQEMEKARMEQHGQINQYMQGVAQMTEQLQKETHNLVTALKTSHTRGRYGEIALRRVVEFAGMTEHCDFEEQVSVASTEGTLRPDMIIRLPEKKIIVVDSKVPLSSYMRAFETENEEERKQLLAQHAQAVRDHLRNLSDKAYWNQFSDSPDYVVLYMQIESSFGAALAADPTLIEEGIRRKVVFATPTTLITLLRTVGFVWQQVRITENIEEMRGAGVELYNRTATLLGHFSNIGNSLNAAVKNYNQAVSSLESRFIPQAKKLQALSGSFTSKEVPDVEPVELNARAVAEMIIENNNNTVS</sequence>
<evidence type="ECO:0000256" key="2">
    <source>
        <dbReference type="ARBA" id="ARBA00009840"/>
    </source>
</evidence>
<organism evidence="6 7">
    <name type="scientific">Pseudobacter ginsenosidimutans</name>
    <dbReference type="NCBI Taxonomy" id="661488"/>
    <lineage>
        <taxon>Bacteria</taxon>
        <taxon>Pseudomonadati</taxon>
        <taxon>Bacteroidota</taxon>
        <taxon>Chitinophagia</taxon>
        <taxon>Chitinophagales</taxon>
        <taxon>Chitinophagaceae</taxon>
        <taxon>Pseudobacter</taxon>
    </lineage>
</organism>
<protein>
    <submittedName>
        <fullName evidence="6">DNA recombination protein RmuC</fullName>
    </submittedName>
</protein>
<dbReference type="RefSeq" id="WP_130542689.1">
    <property type="nucleotide sequence ID" value="NZ_CP042431.1"/>
</dbReference>
<keyword evidence="3 5" id="KW-0175">Coiled coil</keyword>
<dbReference type="PANTHER" id="PTHR30563:SF0">
    <property type="entry name" value="DNA RECOMBINATION PROTEIN RMUC"/>
    <property type="match status" value="1"/>
</dbReference>
<comment type="similarity">
    <text evidence="2">Belongs to the RmuC family.</text>
</comment>
<dbReference type="InterPro" id="IPR003798">
    <property type="entry name" value="DNA_recombination_RmuC"/>
</dbReference>
<name>A0A4Q7MW39_9BACT</name>
<evidence type="ECO:0000256" key="5">
    <source>
        <dbReference type="SAM" id="Coils"/>
    </source>
</evidence>
<evidence type="ECO:0000256" key="3">
    <source>
        <dbReference type="ARBA" id="ARBA00023054"/>
    </source>
</evidence>
<evidence type="ECO:0000256" key="4">
    <source>
        <dbReference type="ARBA" id="ARBA00023172"/>
    </source>
</evidence>
<dbReference type="OrthoDB" id="370725at2"/>
<dbReference type="Pfam" id="PF02646">
    <property type="entry name" value="RmuC"/>
    <property type="match status" value="1"/>
</dbReference>
<keyword evidence="7" id="KW-1185">Reference proteome</keyword>